<dbReference type="Pfam" id="PF13616">
    <property type="entry name" value="Rotamase_3"/>
    <property type="match status" value="1"/>
</dbReference>
<evidence type="ECO:0000256" key="9">
    <source>
        <dbReference type="ARBA" id="ARBA00040743"/>
    </source>
</evidence>
<evidence type="ECO:0000256" key="3">
    <source>
        <dbReference type="ARBA" id="ARBA00022519"/>
    </source>
</evidence>
<proteinExistence type="inferred from homology"/>
<dbReference type="KEGG" id="aup:AsAng_0060440"/>
<dbReference type="GO" id="GO:0005886">
    <property type="term" value="C:plasma membrane"/>
    <property type="evidence" value="ECO:0007669"/>
    <property type="project" value="UniProtKB-SubCell"/>
</dbReference>
<keyword evidence="6" id="KW-0472">Membrane</keyword>
<evidence type="ECO:0000259" key="12">
    <source>
        <dbReference type="PROSITE" id="PS50198"/>
    </source>
</evidence>
<keyword evidence="2" id="KW-1003">Cell membrane</keyword>
<organism evidence="13 14">
    <name type="scientific">Aureispira anguillae</name>
    <dbReference type="NCBI Taxonomy" id="2864201"/>
    <lineage>
        <taxon>Bacteria</taxon>
        <taxon>Pseudomonadati</taxon>
        <taxon>Bacteroidota</taxon>
        <taxon>Saprospiria</taxon>
        <taxon>Saprospirales</taxon>
        <taxon>Saprospiraceae</taxon>
        <taxon>Aureispira</taxon>
    </lineage>
</organism>
<feature type="domain" description="PpiC" evidence="12">
    <location>
        <begin position="354"/>
        <end position="455"/>
    </location>
</feature>
<dbReference type="SUPFAM" id="SSF54534">
    <property type="entry name" value="FKBP-like"/>
    <property type="match status" value="1"/>
</dbReference>
<dbReference type="EMBL" id="AP026867">
    <property type="protein sequence ID" value="BDS15260.1"/>
    <property type="molecule type" value="Genomic_DNA"/>
</dbReference>
<evidence type="ECO:0000256" key="10">
    <source>
        <dbReference type="ARBA" id="ARBA00042775"/>
    </source>
</evidence>
<evidence type="ECO:0000313" key="13">
    <source>
        <dbReference type="EMBL" id="BDS15260.1"/>
    </source>
</evidence>
<accession>A0A915YL65</accession>
<evidence type="ECO:0000256" key="1">
    <source>
        <dbReference type="ARBA" id="ARBA00004382"/>
    </source>
</evidence>
<sequence>MALLGTIRNRFGWMMMALVFIGVASFLFMDISPGANTASGRATTVGFVNDDKVSGELVQQYTQEYQGGRYLTEEIQAQVWERIIGEKLLTQKTMAAGMIVTPTEMGDLFLSPDPRLLSPVVVNRLGDPQTRQVNSEQVRQAIDMFHNTNALLQQANGDPQQKETLLEQQRNWLALEKSVKVRALQDKYFKALESGMYTPAWMVEMEHKTQETGYNFDYVRIPYTNIKAKVEVSDQEMKDYIAAHPRLYKREATAAIDYIVFDVKPTSEDSTIYFDEMAQYAKEFAATKSMKEDSTFIQQYYGTFAPDFYTESEMSEPKAIVDSVFAAEEGTVFGPYINNQKYKVLKKIAEKRLPDSVKARHILIRAQNPEEGQAARILLDSLKNVLDTDPTASFDSLAAQFSQDGSRDKGGDLGWKAKDGSFVPQFEEYMFYTGEKDSLRILYTQFGLHLIQVTGYKYETDKVGVRIAVIEKDIIPSEGTTEQKQREVLEFITNNRTIEDMKKAAKEMSLTIAPATGLEEGGFEIIGLGKNSTAADIIRWAHNPETENGEVTNRPYFMENEQLNYTEKFVVTALVSKLPKGLASIDDPQVRGDVGNILRNEKKTAMVKSELASLTSLDAIAGKYGIIKESAANVQYGSANVGTVGVEPKVAALAAATEVGQMSGAVGGNEGVYVLQVTSRNEAPAIVNLKSSRDKVSRRISQVISTGVYDNMKDNADIVDDRSKY</sequence>
<dbReference type="PROSITE" id="PS50198">
    <property type="entry name" value="PPIC_PPIASE_2"/>
    <property type="match status" value="1"/>
</dbReference>
<dbReference type="Pfam" id="PF13623">
    <property type="entry name" value="SurA_N_2"/>
    <property type="match status" value="1"/>
</dbReference>
<dbReference type="InterPro" id="IPR046357">
    <property type="entry name" value="PPIase_dom_sf"/>
</dbReference>
<evidence type="ECO:0000256" key="8">
    <source>
        <dbReference type="ARBA" id="ARBA00038408"/>
    </source>
</evidence>
<dbReference type="PANTHER" id="PTHR47529">
    <property type="entry name" value="PEPTIDYL-PROLYL CIS-TRANS ISOMERASE D"/>
    <property type="match status" value="1"/>
</dbReference>
<keyword evidence="7" id="KW-0143">Chaperone</keyword>
<dbReference type="RefSeq" id="WP_264790428.1">
    <property type="nucleotide sequence ID" value="NZ_AP026867.1"/>
</dbReference>
<dbReference type="AlphaFoldDB" id="A0A915YL65"/>
<dbReference type="SUPFAM" id="SSF109998">
    <property type="entry name" value="Triger factor/SurA peptide-binding domain-like"/>
    <property type="match status" value="1"/>
</dbReference>
<dbReference type="PANTHER" id="PTHR47529:SF1">
    <property type="entry name" value="PERIPLASMIC CHAPERONE PPID"/>
    <property type="match status" value="1"/>
</dbReference>
<keyword evidence="11 13" id="KW-0413">Isomerase</keyword>
<comment type="subcellular location">
    <subcellularLocation>
        <location evidence="1">Cell inner membrane</location>
        <topology evidence="1">Single-pass type II membrane protein</topology>
        <orientation evidence="1">Periplasmic side</orientation>
    </subcellularLocation>
</comment>
<evidence type="ECO:0000313" key="14">
    <source>
        <dbReference type="Proteomes" id="UP001060919"/>
    </source>
</evidence>
<keyword evidence="4" id="KW-0812">Transmembrane</keyword>
<dbReference type="Gene3D" id="3.10.50.40">
    <property type="match status" value="1"/>
</dbReference>
<dbReference type="InterPro" id="IPR027304">
    <property type="entry name" value="Trigger_fact/SurA_dom_sf"/>
</dbReference>
<evidence type="ECO:0000256" key="7">
    <source>
        <dbReference type="ARBA" id="ARBA00023186"/>
    </source>
</evidence>
<dbReference type="GO" id="GO:0003755">
    <property type="term" value="F:peptidyl-prolyl cis-trans isomerase activity"/>
    <property type="evidence" value="ECO:0007669"/>
    <property type="project" value="UniProtKB-KW"/>
</dbReference>
<evidence type="ECO:0000256" key="2">
    <source>
        <dbReference type="ARBA" id="ARBA00022475"/>
    </source>
</evidence>
<dbReference type="InterPro" id="IPR000297">
    <property type="entry name" value="PPIase_PpiC"/>
</dbReference>
<keyword evidence="3" id="KW-0997">Cell inner membrane</keyword>
<keyword evidence="11" id="KW-0697">Rotamase</keyword>
<keyword evidence="14" id="KW-1185">Reference proteome</keyword>
<dbReference type="PROSITE" id="PS01096">
    <property type="entry name" value="PPIC_PPIASE_1"/>
    <property type="match status" value="1"/>
</dbReference>
<evidence type="ECO:0000256" key="4">
    <source>
        <dbReference type="ARBA" id="ARBA00022692"/>
    </source>
</evidence>
<evidence type="ECO:0000256" key="6">
    <source>
        <dbReference type="ARBA" id="ARBA00023136"/>
    </source>
</evidence>
<dbReference type="InterPro" id="IPR023058">
    <property type="entry name" value="PPIase_PpiC_CS"/>
</dbReference>
<dbReference type="InterPro" id="IPR052029">
    <property type="entry name" value="PpiD_chaperone"/>
</dbReference>
<evidence type="ECO:0000256" key="11">
    <source>
        <dbReference type="PROSITE-ProRule" id="PRU00278"/>
    </source>
</evidence>
<name>A0A915YL65_9BACT</name>
<gene>
    <name evidence="13" type="ORF">AsAng_0060440</name>
</gene>
<comment type="similarity">
    <text evidence="8">Belongs to the PpiD chaperone family.</text>
</comment>
<protein>
    <recommendedName>
        <fullName evidence="9">Periplasmic chaperone PpiD</fullName>
    </recommendedName>
    <alternativeName>
        <fullName evidence="10">Periplasmic folding chaperone</fullName>
    </alternativeName>
</protein>
<dbReference type="Proteomes" id="UP001060919">
    <property type="component" value="Chromosome"/>
</dbReference>
<reference evidence="13" key="1">
    <citation type="submission" date="2022-09" db="EMBL/GenBank/DDBJ databases">
        <title>Aureispira anguillicida sp. nov., isolated from Leptocephalus of Japanese eel Anguilla japonica.</title>
        <authorList>
            <person name="Yuasa K."/>
            <person name="Mekata T."/>
            <person name="Ikunari K."/>
        </authorList>
    </citation>
    <scope>NUCLEOTIDE SEQUENCE</scope>
    <source>
        <strain evidence="13">EL160426</strain>
    </source>
</reference>
<keyword evidence="5" id="KW-1133">Transmembrane helix</keyword>
<evidence type="ECO:0000256" key="5">
    <source>
        <dbReference type="ARBA" id="ARBA00022989"/>
    </source>
</evidence>